<keyword evidence="4 10" id="KW-0812">Transmembrane</keyword>
<keyword evidence="9 10" id="KW-1208">Phospholipid metabolism</keyword>
<evidence type="ECO:0000256" key="6">
    <source>
        <dbReference type="ARBA" id="ARBA00023098"/>
    </source>
</evidence>
<sequence>MFLLATIIILSYLVGSIPTSIIISKAVRGIDIRNYGSGNAGGTNVMRVLGWKHGVLVIFLDALKGAIAVVLIARLHYGVLPFQNVSPFDDFTLVQIIAGISAVIGHIWTVFAGFRGGKGIATALGMLLMIITVDMLVAVGIFLIVVSISRYVSLGSIVSAMAVPISMIFRENVLHNHIEGYNTLLPFVIGVSLLVIFTHRKNLVRLLNGTENKLSFSKKK</sequence>
<evidence type="ECO:0000256" key="5">
    <source>
        <dbReference type="ARBA" id="ARBA00022989"/>
    </source>
</evidence>
<feature type="transmembrane region" description="Helical" evidence="10">
    <location>
        <begin position="151"/>
        <end position="169"/>
    </location>
</feature>
<evidence type="ECO:0000256" key="9">
    <source>
        <dbReference type="ARBA" id="ARBA00023264"/>
    </source>
</evidence>
<accession>A0A7V2ZMK8</accession>
<organism evidence="11">
    <name type="scientific">Ignavibacterium album</name>
    <dbReference type="NCBI Taxonomy" id="591197"/>
    <lineage>
        <taxon>Bacteria</taxon>
        <taxon>Pseudomonadati</taxon>
        <taxon>Ignavibacteriota</taxon>
        <taxon>Ignavibacteria</taxon>
        <taxon>Ignavibacteriales</taxon>
        <taxon>Ignavibacteriaceae</taxon>
        <taxon>Ignavibacterium</taxon>
    </lineage>
</organism>
<feature type="transmembrane region" description="Helical" evidence="10">
    <location>
        <begin position="6"/>
        <end position="27"/>
    </location>
</feature>
<dbReference type="PANTHER" id="PTHR30309">
    <property type="entry name" value="INNER MEMBRANE PROTEIN YGIH"/>
    <property type="match status" value="1"/>
</dbReference>
<dbReference type="NCBIfam" id="TIGR00023">
    <property type="entry name" value="glycerol-3-phosphate 1-O-acyltransferase PlsY"/>
    <property type="match status" value="1"/>
</dbReference>
<gene>
    <name evidence="10 11" type="primary">plsY</name>
    <name evidence="11" type="ORF">ENS31_14815</name>
</gene>
<dbReference type="Pfam" id="PF02660">
    <property type="entry name" value="G3P_acyltransf"/>
    <property type="match status" value="1"/>
</dbReference>
<comment type="function">
    <text evidence="10">Catalyzes the transfer of an acyl group from acyl-phosphate (acyl-PO(4)) to glycerol-3-phosphate (G3P) to form lysophosphatidic acid (LPA). This enzyme utilizes acyl-phosphate as fatty acyl donor, but not acyl-CoA or acyl-ACP.</text>
</comment>
<keyword evidence="3 10" id="KW-0808">Transferase</keyword>
<protein>
    <recommendedName>
        <fullName evidence="10">Glycerol-3-phosphate acyltransferase</fullName>
    </recommendedName>
    <alternativeName>
        <fullName evidence="10">Acyl-PO4 G3P acyltransferase</fullName>
    </alternativeName>
    <alternativeName>
        <fullName evidence="10">Acyl-phosphate--glycerol-3-phosphate acyltransferase</fullName>
    </alternativeName>
    <alternativeName>
        <fullName evidence="10">G3P acyltransferase</fullName>
        <shortName evidence="10">GPAT</shortName>
        <ecNumber evidence="10">2.3.1.275</ecNumber>
    </alternativeName>
    <alternativeName>
        <fullName evidence="10">Lysophosphatidic acid synthase</fullName>
        <shortName evidence="10">LPA synthase</shortName>
    </alternativeName>
</protein>
<keyword evidence="1 10" id="KW-1003">Cell membrane</keyword>
<keyword evidence="6 10" id="KW-0443">Lipid metabolism</keyword>
<dbReference type="PANTHER" id="PTHR30309:SF0">
    <property type="entry name" value="GLYCEROL-3-PHOSPHATE ACYLTRANSFERASE-RELATED"/>
    <property type="match status" value="1"/>
</dbReference>
<keyword evidence="11" id="KW-0012">Acyltransferase</keyword>
<keyword evidence="7 10" id="KW-0472">Membrane</keyword>
<feature type="transmembrane region" description="Helical" evidence="10">
    <location>
        <begin position="126"/>
        <end position="145"/>
    </location>
</feature>
<dbReference type="RefSeq" id="WP_304145207.1">
    <property type="nucleotide sequence ID" value="NZ_JAOAIE010000051.1"/>
</dbReference>
<dbReference type="HAMAP" id="MF_01043">
    <property type="entry name" value="PlsY"/>
    <property type="match status" value="1"/>
</dbReference>
<comment type="catalytic activity">
    <reaction evidence="10">
        <text>an acyl phosphate + sn-glycerol 3-phosphate = a 1-acyl-sn-glycero-3-phosphate + phosphate</text>
        <dbReference type="Rhea" id="RHEA:34075"/>
        <dbReference type="ChEBI" id="CHEBI:43474"/>
        <dbReference type="ChEBI" id="CHEBI:57597"/>
        <dbReference type="ChEBI" id="CHEBI:57970"/>
        <dbReference type="ChEBI" id="CHEBI:59918"/>
        <dbReference type="EC" id="2.3.1.275"/>
    </reaction>
</comment>
<comment type="subcellular location">
    <subcellularLocation>
        <location evidence="10">Cell membrane</location>
        <topology evidence="10">Multi-pass membrane protein</topology>
    </subcellularLocation>
</comment>
<dbReference type="InterPro" id="IPR003811">
    <property type="entry name" value="G3P_acylTferase_PlsY"/>
</dbReference>
<evidence type="ECO:0000256" key="2">
    <source>
        <dbReference type="ARBA" id="ARBA00022516"/>
    </source>
</evidence>
<keyword evidence="8 10" id="KW-0594">Phospholipid biosynthesis</keyword>
<feature type="transmembrane region" description="Helical" evidence="10">
    <location>
        <begin position="181"/>
        <end position="199"/>
    </location>
</feature>
<feature type="transmembrane region" description="Helical" evidence="10">
    <location>
        <begin position="93"/>
        <end position="114"/>
    </location>
</feature>
<evidence type="ECO:0000256" key="1">
    <source>
        <dbReference type="ARBA" id="ARBA00022475"/>
    </source>
</evidence>
<comment type="caution">
    <text evidence="11">The sequence shown here is derived from an EMBL/GenBank/DDBJ whole genome shotgun (WGS) entry which is preliminary data.</text>
</comment>
<dbReference type="EMBL" id="DSUJ01000011">
    <property type="protein sequence ID" value="HFI92788.1"/>
    <property type="molecule type" value="Genomic_DNA"/>
</dbReference>
<evidence type="ECO:0000313" key="11">
    <source>
        <dbReference type="EMBL" id="HFI92788.1"/>
    </source>
</evidence>
<proteinExistence type="inferred from homology"/>
<dbReference type="GO" id="GO:0008654">
    <property type="term" value="P:phospholipid biosynthetic process"/>
    <property type="evidence" value="ECO:0007669"/>
    <property type="project" value="UniProtKB-UniRule"/>
</dbReference>
<comment type="similarity">
    <text evidence="10">Belongs to the PlsY family.</text>
</comment>
<comment type="pathway">
    <text evidence="10">Lipid metabolism; phospholipid metabolism.</text>
</comment>
<keyword evidence="2 10" id="KW-0444">Lipid biosynthesis</keyword>
<dbReference type="SMART" id="SM01207">
    <property type="entry name" value="G3P_acyltransf"/>
    <property type="match status" value="1"/>
</dbReference>
<comment type="subunit">
    <text evidence="10">Probably interacts with PlsX.</text>
</comment>
<dbReference type="GO" id="GO:0005886">
    <property type="term" value="C:plasma membrane"/>
    <property type="evidence" value="ECO:0007669"/>
    <property type="project" value="UniProtKB-SubCell"/>
</dbReference>
<evidence type="ECO:0000256" key="8">
    <source>
        <dbReference type="ARBA" id="ARBA00023209"/>
    </source>
</evidence>
<name>A0A7V2ZMK8_9BACT</name>
<dbReference type="UniPathway" id="UPA00085"/>
<evidence type="ECO:0000256" key="4">
    <source>
        <dbReference type="ARBA" id="ARBA00022692"/>
    </source>
</evidence>
<evidence type="ECO:0000256" key="7">
    <source>
        <dbReference type="ARBA" id="ARBA00023136"/>
    </source>
</evidence>
<keyword evidence="5 10" id="KW-1133">Transmembrane helix</keyword>
<dbReference type="GO" id="GO:0043772">
    <property type="term" value="F:acyl-phosphate glycerol-3-phosphate acyltransferase activity"/>
    <property type="evidence" value="ECO:0007669"/>
    <property type="project" value="UniProtKB-UniRule"/>
</dbReference>
<reference evidence="11" key="1">
    <citation type="journal article" date="2020" name="mSystems">
        <title>Genome- and Community-Level Interaction Insights into Carbon Utilization and Element Cycling Functions of Hydrothermarchaeota in Hydrothermal Sediment.</title>
        <authorList>
            <person name="Zhou Z."/>
            <person name="Liu Y."/>
            <person name="Xu W."/>
            <person name="Pan J."/>
            <person name="Luo Z.H."/>
            <person name="Li M."/>
        </authorList>
    </citation>
    <scope>NUCLEOTIDE SEQUENCE [LARGE SCALE GENOMIC DNA]</scope>
    <source>
        <strain evidence="11">SpSt-479</strain>
    </source>
</reference>
<dbReference type="AlphaFoldDB" id="A0A7V2ZMK8"/>
<evidence type="ECO:0000256" key="10">
    <source>
        <dbReference type="HAMAP-Rule" id="MF_01043"/>
    </source>
</evidence>
<evidence type="ECO:0000256" key="3">
    <source>
        <dbReference type="ARBA" id="ARBA00022679"/>
    </source>
</evidence>
<feature type="transmembrane region" description="Helical" evidence="10">
    <location>
        <begin position="54"/>
        <end position="73"/>
    </location>
</feature>
<dbReference type="EC" id="2.3.1.275" evidence="10"/>